<dbReference type="GO" id="GO:0044295">
    <property type="term" value="C:axonal growth cone"/>
    <property type="evidence" value="ECO:0007669"/>
    <property type="project" value="TreeGrafter"/>
</dbReference>
<dbReference type="InterPro" id="IPR024849">
    <property type="entry name" value="Shootin-1"/>
</dbReference>
<feature type="coiled-coil region" evidence="1">
    <location>
        <begin position="109"/>
        <end position="136"/>
    </location>
</feature>
<dbReference type="GO" id="GO:2001224">
    <property type="term" value="P:positive regulation of neuron migration"/>
    <property type="evidence" value="ECO:0007669"/>
    <property type="project" value="TreeGrafter"/>
</dbReference>
<feature type="coiled-coil region" evidence="1">
    <location>
        <begin position="173"/>
        <end position="242"/>
    </location>
</feature>
<reference evidence="3 4" key="1">
    <citation type="submission" date="2024-05" db="EMBL/GenBank/DDBJ databases">
        <authorList>
            <person name="Wallberg A."/>
        </authorList>
    </citation>
    <scope>NUCLEOTIDE SEQUENCE [LARGE SCALE GENOMIC DNA]</scope>
</reference>
<feature type="compositionally biased region" description="Pro residues" evidence="2">
    <location>
        <begin position="475"/>
        <end position="523"/>
    </location>
</feature>
<gene>
    <name evidence="3" type="ORF">MNOR_LOCUS5608</name>
</gene>
<feature type="compositionally biased region" description="Acidic residues" evidence="2">
    <location>
        <begin position="689"/>
        <end position="701"/>
    </location>
</feature>
<protein>
    <recommendedName>
        <fullName evidence="5">Shootin-1</fullName>
    </recommendedName>
</protein>
<dbReference type="GO" id="GO:0005737">
    <property type="term" value="C:cytoplasm"/>
    <property type="evidence" value="ECO:0007669"/>
    <property type="project" value="TreeGrafter"/>
</dbReference>
<feature type="compositionally biased region" description="Basic and acidic residues" evidence="2">
    <location>
        <begin position="748"/>
        <end position="767"/>
    </location>
</feature>
<evidence type="ECO:0000256" key="2">
    <source>
        <dbReference type="SAM" id="MobiDB-lite"/>
    </source>
</evidence>
<keyword evidence="1" id="KW-0175">Coiled coil</keyword>
<feature type="compositionally biased region" description="Basic and acidic residues" evidence="2">
    <location>
        <begin position="812"/>
        <end position="822"/>
    </location>
</feature>
<dbReference type="AlphaFoldDB" id="A0AAV2Q0V2"/>
<feature type="coiled-coil region" evidence="1">
    <location>
        <begin position="35"/>
        <end position="76"/>
    </location>
</feature>
<comment type="caution">
    <text evidence="3">The sequence shown here is derived from an EMBL/GenBank/DDBJ whole genome shotgun (WGS) entry which is preliminary data.</text>
</comment>
<feature type="compositionally biased region" description="Pro residues" evidence="2">
    <location>
        <begin position="454"/>
        <end position="464"/>
    </location>
</feature>
<keyword evidence="4" id="KW-1185">Reference proteome</keyword>
<feature type="compositionally biased region" description="Basic and acidic residues" evidence="2">
    <location>
        <begin position="627"/>
        <end position="663"/>
    </location>
</feature>
<feature type="compositionally biased region" description="Pro residues" evidence="2">
    <location>
        <begin position="413"/>
        <end position="423"/>
    </location>
</feature>
<feature type="compositionally biased region" description="Basic and acidic residues" evidence="2">
    <location>
        <begin position="670"/>
        <end position="688"/>
    </location>
</feature>
<dbReference type="SUPFAM" id="SSF101447">
    <property type="entry name" value="Formin homology 2 domain (FH2 domain)"/>
    <property type="match status" value="1"/>
</dbReference>
<accession>A0AAV2Q0V2</accession>
<dbReference type="GO" id="GO:0048812">
    <property type="term" value="P:neuron projection morphogenesis"/>
    <property type="evidence" value="ECO:0007669"/>
    <property type="project" value="TreeGrafter"/>
</dbReference>
<evidence type="ECO:0000313" key="4">
    <source>
        <dbReference type="Proteomes" id="UP001497623"/>
    </source>
</evidence>
<dbReference type="GO" id="GO:0031252">
    <property type="term" value="C:cell leading edge"/>
    <property type="evidence" value="ECO:0007669"/>
    <property type="project" value="TreeGrafter"/>
</dbReference>
<dbReference type="Proteomes" id="UP001497623">
    <property type="component" value="Unassembled WGS sequence"/>
</dbReference>
<organism evidence="3 4">
    <name type="scientific">Meganyctiphanes norvegica</name>
    <name type="common">Northern krill</name>
    <name type="synonym">Thysanopoda norvegica</name>
    <dbReference type="NCBI Taxonomy" id="48144"/>
    <lineage>
        <taxon>Eukaryota</taxon>
        <taxon>Metazoa</taxon>
        <taxon>Ecdysozoa</taxon>
        <taxon>Arthropoda</taxon>
        <taxon>Crustacea</taxon>
        <taxon>Multicrustacea</taxon>
        <taxon>Malacostraca</taxon>
        <taxon>Eumalacostraca</taxon>
        <taxon>Eucarida</taxon>
        <taxon>Euphausiacea</taxon>
        <taxon>Euphausiidae</taxon>
        <taxon>Meganyctiphanes</taxon>
    </lineage>
</organism>
<feature type="region of interest" description="Disordered" evidence="2">
    <location>
        <begin position="395"/>
        <end position="822"/>
    </location>
</feature>
<evidence type="ECO:0008006" key="5">
    <source>
        <dbReference type="Google" id="ProtNLM"/>
    </source>
</evidence>
<dbReference type="SUPFAM" id="SSF57997">
    <property type="entry name" value="Tropomyosin"/>
    <property type="match status" value="1"/>
</dbReference>
<feature type="compositionally biased region" description="Low complexity" evidence="2">
    <location>
        <begin position="465"/>
        <end position="474"/>
    </location>
</feature>
<evidence type="ECO:0000256" key="1">
    <source>
        <dbReference type="SAM" id="Coils"/>
    </source>
</evidence>
<name>A0AAV2Q0V2_MEGNR</name>
<dbReference type="EMBL" id="CAXKWB010002188">
    <property type="protein sequence ID" value="CAL4066361.1"/>
    <property type="molecule type" value="Genomic_DNA"/>
</dbReference>
<feature type="compositionally biased region" description="Polar residues" evidence="2">
    <location>
        <begin position="791"/>
        <end position="810"/>
    </location>
</feature>
<dbReference type="PANTHER" id="PTHR46606:SF5">
    <property type="entry name" value="SHOOTIN-1"/>
    <property type="match status" value="1"/>
</dbReference>
<sequence>MSEYAENGGDEVDNNDYQTLYNQEVERRLTLTKLAHKATRDYDELKRRYSDAQGQVDALQLRLEEKDHDFANLRNDQTDDGKSSYPVSEAVYHEYDEYRKRHEVETEAMQQAFNRATEWYQENKNLKRETTNLKRQSAAFLQKVSELAPDVDIIQLAGMAGSEEDTTEVKALQAQHDQEVKSLMEKIKGLEEEVATVSTNYNRLKDDEFEAQEELHEARRKMEIANTQAKMMESRVSELEAVERRMGRVSVLVLDEVESLQAQLRNECLRADQASTDAAQARSLQKALARQSAVALADVATDERLRLALEEVQRLEQQLHLLEEEHKQTSTKLKAEIATHETDEKTIEIELLKERINILEDEVRTQEKRAKNAQAISDQLQKELDDVKEQLTKAYRAPIPISRSATSPNRFGPAPPPPPPPPSKFSVDDVKEQLTKANKAPIPISPTSPNRLGPAPPPPPPPPSKFSGGPKLSGGPPPPPPPPKFAGAPPPPPPPPGGPPPPPPPPGGPGGPPPPPPPPPPPSANAVATLAGMLGASKQKLQSAEKNSEKEAAPGGLMKKKSDAMGDLISQLKSGGIRLKQTQRPFMSAGKKKDSEKPADAVQEMKSILSTMKRGRAGRLRPSAISEESKSRTKPKDKEEDKSERSERRRKEDRDDEKSEKTERRKKSSTKRDSRRKPSNEKHSTEKVEDNDEIDTMDDVETEKTQDVGKQSVGDEYGSTSFTLDLAETKDDSSREQSPAEVEETEEQDRSKECSEVRSEEDSREGSETPSVQYDWSRAGSEAYQDDSRATSETPSVTPPRQVSSTTIFLRNSRDSRSPSEE</sequence>
<dbReference type="PANTHER" id="PTHR46606">
    <property type="entry name" value="SHOOTIN-1"/>
    <property type="match status" value="1"/>
</dbReference>
<evidence type="ECO:0000313" key="3">
    <source>
        <dbReference type="EMBL" id="CAL4066361.1"/>
    </source>
</evidence>
<proteinExistence type="predicted"/>